<sequence length="293" mass="33716">MKKIIYLLFFIAFYACENKDIENVESAEPIDLNVSMDNSFFVETRDIPSEHPTLVSPEKRVNGLLTIKWKKTNSSDYANSTKYIYNKTQSKWVLENAARPILLEPYQSYDFDITYTSGKSNDKTDPTIQNTEEKFQAFDDLSCKIDNFDLITDGRILNIELRHSKILLSYIYDTSSLTGDEGYDENFKGNEIAAVNGILPYVTPISDIKKSYQVLLDSEDIINNKIKITITISKESIFLQATTGQIEQTHTFDSPLTNGYYYEFELIHSIKITESELTLQDYENHFTNTINLN</sequence>
<proteinExistence type="predicted"/>
<accession>A0A5J4SGT8</accession>
<reference evidence="1" key="1">
    <citation type="submission" date="2019-03" db="EMBL/GenBank/DDBJ databases">
        <title>Single cell metagenomics reveals metabolic interactions within the superorganism composed of flagellate Streblomastix strix and complex community of Bacteroidetes bacteria on its surface.</title>
        <authorList>
            <person name="Treitli S.C."/>
            <person name="Kolisko M."/>
            <person name="Husnik F."/>
            <person name="Keeling P."/>
            <person name="Hampl V."/>
        </authorList>
    </citation>
    <scope>NUCLEOTIDE SEQUENCE</scope>
    <source>
        <strain evidence="1">STM</strain>
    </source>
</reference>
<protein>
    <submittedName>
        <fullName evidence="1">Uncharacterized protein</fullName>
    </submittedName>
</protein>
<gene>
    <name evidence="1" type="ORF">EZS27_007887</name>
</gene>
<name>A0A5J4SGT8_9ZZZZ</name>
<dbReference type="AlphaFoldDB" id="A0A5J4SGT8"/>
<organism evidence="1">
    <name type="scientific">termite gut metagenome</name>
    <dbReference type="NCBI Taxonomy" id="433724"/>
    <lineage>
        <taxon>unclassified sequences</taxon>
        <taxon>metagenomes</taxon>
        <taxon>organismal metagenomes</taxon>
    </lineage>
</organism>
<dbReference type="EMBL" id="SNRY01000215">
    <property type="protein sequence ID" value="KAA6344481.1"/>
    <property type="molecule type" value="Genomic_DNA"/>
</dbReference>
<comment type="caution">
    <text evidence="1">The sequence shown here is derived from an EMBL/GenBank/DDBJ whole genome shotgun (WGS) entry which is preliminary data.</text>
</comment>
<evidence type="ECO:0000313" key="1">
    <source>
        <dbReference type="EMBL" id="KAA6344481.1"/>
    </source>
</evidence>
<dbReference type="PROSITE" id="PS51257">
    <property type="entry name" value="PROKAR_LIPOPROTEIN"/>
    <property type="match status" value="1"/>
</dbReference>